<keyword evidence="2" id="KW-0175">Coiled coil</keyword>
<dbReference type="OrthoDB" id="2129069at2759"/>
<feature type="compositionally biased region" description="Basic and acidic residues" evidence="3">
    <location>
        <begin position="183"/>
        <end position="192"/>
    </location>
</feature>
<reference evidence="4" key="1">
    <citation type="submission" date="2017-10" db="EMBL/GenBank/DDBJ databases">
        <title>Transcriptome Assembly of Sugarcane Aphid Adults.</title>
        <authorList>
            <person name="Scully E.D."/>
            <person name="Palmer N.A."/>
            <person name="Geib S.M."/>
            <person name="Sarath G."/>
            <person name="Sattler S.E."/>
        </authorList>
    </citation>
    <scope>NUCLEOTIDE SEQUENCE</scope>
    <source>
        <tissue evidence="4">Whole body</tissue>
    </source>
</reference>
<evidence type="ECO:0000256" key="2">
    <source>
        <dbReference type="ARBA" id="ARBA00023054"/>
    </source>
</evidence>
<protein>
    <submittedName>
        <fullName evidence="4">Putative OPA3-like protein CG13603</fullName>
    </submittedName>
</protein>
<evidence type="ECO:0000256" key="3">
    <source>
        <dbReference type="SAM" id="MobiDB-lite"/>
    </source>
</evidence>
<proteinExistence type="inferred from homology"/>
<name>A0A2H8TDY3_9HEMI</name>
<dbReference type="PANTHER" id="PTHR12499">
    <property type="entry name" value="OPTIC ATROPHY 3 PROTEIN OPA3"/>
    <property type="match status" value="1"/>
</dbReference>
<feature type="region of interest" description="Disordered" evidence="3">
    <location>
        <begin position="160"/>
        <end position="192"/>
    </location>
</feature>
<evidence type="ECO:0000313" key="4">
    <source>
        <dbReference type="EMBL" id="MBW12317.1"/>
    </source>
</evidence>
<dbReference type="RefSeq" id="XP_025208169.1">
    <property type="nucleotide sequence ID" value="XM_025352384.1"/>
</dbReference>
<dbReference type="PANTHER" id="PTHR12499:SF0">
    <property type="entry name" value="OPTIC ATROPHY 3 PROTEIN"/>
    <property type="match status" value="1"/>
</dbReference>
<dbReference type="GeneID" id="112603691"/>
<sequence length="214" mass="24056">MVALGAFPAAKLGALLLRQVSKPIANFVKERAKQSPVFRSYVCMPPAQFYNWCEVKMKMYFMNLGTAGKVKPLSETMAIELGSNLLGEGIIFVVAAALLLLEYNRQVRKEQAKEEVRLQEQEDLTNAIRNLDLMTEQHSAELRRLTYLVDDLISKVNSKSYPGPGITSETPKSSGSKVNTKQQEPELKKQISNDKNENLLFKSIKILIQPIQQV</sequence>
<dbReference type="EMBL" id="GFXV01000512">
    <property type="protein sequence ID" value="MBW12317.1"/>
    <property type="molecule type" value="Transcribed_RNA"/>
</dbReference>
<dbReference type="AlphaFoldDB" id="A0A2H8TDY3"/>
<comment type="similarity">
    <text evidence="1">Belongs to the OPA3 family.</text>
</comment>
<feature type="compositionally biased region" description="Polar residues" evidence="3">
    <location>
        <begin position="167"/>
        <end position="182"/>
    </location>
</feature>
<dbReference type="Pfam" id="PF07047">
    <property type="entry name" value="OPA3"/>
    <property type="match status" value="1"/>
</dbReference>
<evidence type="ECO:0000256" key="1">
    <source>
        <dbReference type="ARBA" id="ARBA00007584"/>
    </source>
</evidence>
<dbReference type="GO" id="GO:0019216">
    <property type="term" value="P:regulation of lipid metabolic process"/>
    <property type="evidence" value="ECO:0007669"/>
    <property type="project" value="TreeGrafter"/>
</dbReference>
<organism evidence="4">
    <name type="scientific">Melanaphis sacchari</name>
    <dbReference type="NCBI Taxonomy" id="742174"/>
    <lineage>
        <taxon>Eukaryota</taxon>
        <taxon>Metazoa</taxon>
        <taxon>Ecdysozoa</taxon>
        <taxon>Arthropoda</taxon>
        <taxon>Hexapoda</taxon>
        <taxon>Insecta</taxon>
        <taxon>Pterygota</taxon>
        <taxon>Neoptera</taxon>
        <taxon>Paraneoptera</taxon>
        <taxon>Hemiptera</taxon>
        <taxon>Sternorrhyncha</taxon>
        <taxon>Aphidomorpha</taxon>
        <taxon>Aphidoidea</taxon>
        <taxon>Aphididae</taxon>
        <taxon>Aphidini</taxon>
        <taxon>Melanaphis</taxon>
    </lineage>
</organism>
<dbReference type="GO" id="GO:0005739">
    <property type="term" value="C:mitochondrion"/>
    <property type="evidence" value="ECO:0007669"/>
    <property type="project" value="TreeGrafter"/>
</dbReference>
<dbReference type="InterPro" id="IPR010754">
    <property type="entry name" value="OPA3-like"/>
</dbReference>
<accession>A0A2H8TDY3</accession>